<dbReference type="AlphaFoldDB" id="A0A0F9U1N7"/>
<dbReference type="InterPro" id="IPR050128">
    <property type="entry name" value="Sulfate_adenylyltrnsfr_sub2"/>
</dbReference>
<dbReference type="Pfam" id="PF01507">
    <property type="entry name" value="PAPS_reduct"/>
    <property type="match status" value="2"/>
</dbReference>
<feature type="domain" description="Phosphoadenosine phosphosulphate reductase" evidence="1">
    <location>
        <begin position="178"/>
        <end position="267"/>
    </location>
</feature>
<name>A0A0F9U1N7_9ZZZZ</name>
<protein>
    <recommendedName>
        <fullName evidence="1">Phosphoadenosine phosphosulphate reductase domain-containing protein</fullName>
    </recommendedName>
</protein>
<dbReference type="PANTHER" id="PTHR43196:SF2">
    <property type="entry name" value="PHOSPHOADENOSINE PHOSPHOSULFATE REDUCTASE"/>
    <property type="match status" value="1"/>
</dbReference>
<proteinExistence type="predicted"/>
<reference evidence="2" key="1">
    <citation type="journal article" date="2015" name="Nature">
        <title>Complex archaea that bridge the gap between prokaryotes and eukaryotes.</title>
        <authorList>
            <person name="Spang A."/>
            <person name="Saw J.H."/>
            <person name="Jorgensen S.L."/>
            <person name="Zaremba-Niedzwiedzka K."/>
            <person name="Martijn J."/>
            <person name="Lind A.E."/>
            <person name="van Eijk R."/>
            <person name="Schleper C."/>
            <person name="Guy L."/>
            <person name="Ettema T.J."/>
        </authorList>
    </citation>
    <scope>NUCLEOTIDE SEQUENCE</scope>
</reference>
<dbReference type="EMBL" id="LAZR01000158">
    <property type="protein sequence ID" value="KKN85459.1"/>
    <property type="molecule type" value="Genomic_DNA"/>
</dbReference>
<feature type="domain" description="Phosphoadenosine phosphosulphate reductase" evidence="1">
    <location>
        <begin position="57"/>
        <end position="122"/>
    </location>
</feature>
<sequence length="314" mass="36445">MNCSGHTGIEFPLISLHRMKISSKELNDKINWTLNQKIDHSLYIIDSFHAMYPDSKISFSGGVDSTVMLHLVKIIDKDKIPVFSNTTNEFSEILRFVKTIENIEIVHPNTTFIKTVNKYGFPLISKKVAKMIATLRDPGPHNEASRKLYLTGIKRDGTKSKYFKLPKKYRYLIDVPFDVTNKCCDILKINPLRPFRKNGMLVGTMATDSFTRRYAYLQTGCINIIKHTCSPLSIWTKENIWEFIKQNNVRYCDIYDKGESYTGCAYCGFGIMFDKTRFERLKEREPKRYNQMMNIKNNGITYEEALKILLHGTK</sequence>
<evidence type="ECO:0000313" key="2">
    <source>
        <dbReference type="EMBL" id="KKN85459.1"/>
    </source>
</evidence>
<comment type="caution">
    <text evidence="2">The sequence shown here is derived from an EMBL/GenBank/DDBJ whole genome shotgun (WGS) entry which is preliminary data.</text>
</comment>
<dbReference type="SUPFAM" id="SSF52402">
    <property type="entry name" value="Adenine nucleotide alpha hydrolases-like"/>
    <property type="match status" value="1"/>
</dbReference>
<dbReference type="Gene3D" id="3.40.50.620">
    <property type="entry name" value="HUPs"/>
    <property type="match status" value="1"/>
</dbReference>
<gene>
    <name evidence="2" type="ORF">LCGC14_0277780</name>
</gene>
<evidence type="ECO:0000259" key="1">
    <source>
        <dbReference type="Pfam" id="PF01507"/>
    </source>
</evidence>
<organism evidence="2">
    <name type="scientific">marine sediment metagenome</name>
    <dbReference type="NCBI Taxonomy" id="412755"/>
    <lineage>
        <taxon>unclassified sequences</taxon>
        <taxon>metagenomes</taxon>
        <taxon>ecological metagenomes</taxon>
    </lineage>
</organism>
<accession>A0A0F9U1N7</accession>
<dbReference type="InterPro" id="IPR014729">
    <property type="entry name" value="Rossmann-like_a/b/a_fold"/>
</dbReference>
<dbReference type="InterPro" id="IPR002500">
    <property type="entry name" value="PAPS_reduct_dom"/>
</dbReference>
<dbReference type="PANTHER" id="PTHR43196">
    <property type="entry name" value="SULFATE ADENYLYLTRANSFERASE SUBUNIT 2"/>
    <property type="match status" value="1"/>
</dbReference>
<dbReference type="GO" id="GO:0003824">
    <property type="term" value="F:catalytic activity"/>
    <property type="evidence" value="ECO:0007669"/>
    <property type="project" value="InterPro"/>
</dbReference>